<evidence type="ECO:0000259" key="3">
    <source>
        <dbReference type="Pfam" id="PF00326"/>
    </source>
</evidence>
<dbReference type="Proteomes" id="UP001320876">
    <property type="component" value="Unassembled WGS sequence"/>
</dbReference>
<feature type="chain" id="PRO_5045760248" evidence="2">
    <location>
        <begin position="17"/>
        <end position="230"/>
    </location>
</feature>
<feature type="signal peptide" evidence="2">
    <location>
        <begin position="1"/>
        <end position="16"/>
    </location>
</feature>
<accession>A0ABT3GHB6</accession>
<keyword evidence="5" id="KW-1185">Reference proteome</keyword>
<dbReference type="Gene3D" id="3.40.50.1820">
    <property type="entry name" value="alpha/beta hydrolase"/>
    <property type="match status" value="1"/>
</dbReference>
<dbReference type="InterPro" id="IPR001375">
    <property type="entry name" value="Peptidase_S9_cat"/>
</dbReference>
<organism evidence="4 5">
    <name type="scientific">Luteolibacter arcticus</name>
    <dbReference type="NCBI Taxonomy" id="1581411"/>
    <lineage>
        <taxon>Bacteria</taxon>
        <taxon>Pseudomonadati</taxon>
        <taxon>Verrucomicrobiota</taxon>
        <taxon>Verrucomicrobiia</taxon>
        <taxon>Verrucomicrobiales</taxon>
        <taxon>Verrucomicrobiaceae</taxon>
        <taxon>Luteolibacter</taxon>
    </lineage>
</organism>
<protein>
    <submittedName>
        <fullName evidence="4">Prolyl oligopeptidase family serine peptidase</fullName>
    </submittedName>
</protein>
<comment type="caution">
    <text evidence="4">The sequence shown here is derived from an EMBL/GenBank/DDBJ whole genome shotgun (WGS) entry which is preliminary data.</text>
</comment>
<sequence length="230" mass="25365">MRFLAFLLLLPFTAMAAPTESRESLEWKKGEKLAYLQYLPEGYEETKDPQPLVIFLHGSGERGTNLDLVKKHGPPKIAMNGHGLPFILAAPQCPGDRWWNPDEVIALTKHLAQTLRVDPKRIHLTGISMGGYGTWAALAKAPDLYASGVPICGGGDPATAKTLAKIPIWTFHGEKDQAVPVAKSREMEDAILKAGGKKFRSTYYPDEGHESWTPAYADPALLAWMMLQSR</sequence>
<dbReference type="EMBL" id="JAPDDT010000003">
    <property type="protein sequence ID" value="MCW1922969.1"/>
    <property type="molecule type" value="Genomic_DNA"/>
</dbReference>
<feature type="domain" description="Peptidase S9 prolyl oligopeptidase catalytic" evidence="3">
    <location>
        <begin position="102"/>
        <end position="162"/>
    </location>
</feature>
<evidence type="ECO:0000313" key="5">
    <source>
        <dbReference type="Proteomes" id="UP001320876"/>
    </source>
</evidence>
<dbReference type="SUPFAM" id="SSF53474">
    <property type="entry name" value="alpha/beta-Hydrolases"/>
    <property type="match status" value="1"/>
</dbReference>
<dbReference type="PANTHER" id="PTHR43037:SF1">
    <property type="entry name" value="BLL1128 PROTEIN"/>
    <property type="match status" value="1"/>
</dbReference>
<reference evidence="4 5" key="1">
    <citation type="submission" date="2022-10" db="EMBL/GenBank/DDBJ databases">
        <title>Luteolibacter arcticus strain CCTCC AB 2014275, whole genome shotgun sequencing project.</title>
        <authorList>
            <person name="Zhao G."/>
            <person name="Shen L."/>
        </authorList>
    </citation>
    <scope>NUCLEOTIDE SEQUENCE [LARGE SCALE GENOMIC DNA]</scope>
    <source>
        <strain evidence="4 5">CCTCC AB 2014275</strain>
    </source>
</reference>
<proteinExistence type="predicted"/>
<gene>
    <name evidence="4" type="ORF">OKA05_10435</name>
</gene>
<evidence type="ECO:0000313" key="4">
    <source>
        <dbReference type="EMBL" id="MCW1922969.1"/>
    </source>
</evidence>
<name>A0ABT3GHB6_9BACT</name>
<evidence type="ECO:0000256" key="2">
    <source>
        <dbReference type="SAM" id="SignalP"/>
    </source>
</evidence>
<dbReference type="InterPro" id="IPR050955">
    <property type="entry name" value="Plant_Biomass_Hydrol_Est"/>
</dbReference>
<dbReference type="RefSeq" id="WP_264487075.1">
    <property type="nucleotide sequence ID" value="NZ_JAPDDT010000003.1"/>
</dbReference>
<dbReference type="InterPro" id="IPR029058">
    <property type="entry name" value="AB_hydrolase_fold"/>
</dbReference>
<evidence type="ECO:0000256" key="1">
    <source>
        <dbReference type="ARBA" id="ARBA00022729"/>
    </source>
</evidence>
<keyword evidence="1 2" id="KW-0732">Signal</keyword>
<dbReference type="PANTHER" id="PTHR43037">
    <property type="entry name" value="UNNAMED PRODUCT-RELATED"/>
    <property type="match status" value="1"/>
</dbReference>
<dbReference type="Pfam" id="PF00326">
    <property type="entry name" value="Peptidase_S9"/>
    <property type="match status" value="1"/>
</dbReference>